<dbReference type="RefSeq" id="WP_147289091.1">
    <property type="nucleotide sequence ID" value="NZ_QQAZ01000013.1"/>
</dbReference>
<comment type="caution">
    <text evidence="2">The sequence shown here is derived from an EMBL/GenBank/DDBJ whole genome shotgun (WGS) entry which is preliminary data.</text>
</comment>
<evidence type="ECO:0000313" key="2">
    <source>
        <dbReference type="EMBL" id="RDI45315.1"/>
    </source>
</evidence>
<evidence type="ECO:0000313" key="3">
    <source>
        <dbReference type="Proteomes" id="UP000255355"/>
    </source>
</evidence>
<protein>
    <submittedName>
        <fullName evidence="2">Uncharacterized protein</fullName>
    </submittedName>
</protein>
<dbReference type="EMBL" id="QQAZ01000013">
    <property type="protein sequence ID" value="RDI45315.1"/>
    <property type="molecule type" value="Genomic_DNA"/>
</dbReference>
<dbReference type="STRING" id="1210089.GCA_001613165_03109"/>
<evidence type="ECO:0000256" key="1">
    <source>
        <dbReference type="SAM" id="MobiDB-lite"/>
    </source>
</evidence>
<keyword evidence="3" id="KW-1185">Reference proteome</keyword>
<feature type="region of interest" description="Disordered" evidence="1">
    <location>
        <begin position="249"/>
        <end position="268"/>
    </location>
</feature>
<organism evidence="2 3">
    <name type="scientific">Nocardia mexicana</name>
    <dbReference type="NCBI Taxonomy" id="279262"/>
    <lineage>
        <taxon>Bacteria</taxon>
        <taxon>Bacillati</taxon>
        <taxon>Actinomycetota</taxon>
        <taxon>Actinomycetes</taxon>
        <taxon>Mycobacteriales</taxon>
        <taxon>Nocardiaceae</taxon>
        <taxon>Nocardia</taxon>
    </lineage>
</organism>
<accession>A0A370GNK4</accession>
<dbReference type="AlphaFoldDB" id="A0A370GNK4"/>
<gene>
    <name evidence="2" type="ORF">DFR68_11385</name>
</gene>
<proteinExistence type="predicted"/>
<reference evidence="2 3" key="1">
    <citation type="submission" date="2018-07" db="EMBL/GenBank/DDBJ databases">
        <title>Genomic Encyclopedia of Type Strains, Phase IV (KMG-IV): sequencing the most valuable type-strain genomes for metagenomic binning, comparative biology and taxonomic classification.</title>
        <authorList>
            <person name="Goeker M."/>
        </authorList>
    </citation>
    <scope>NUCLEOTIDE SEQUENCE [LARGE SCALE GENOMIC DNA]</scope>
    <source>
        <strain evidence="2 3">DSM 44952</strain>
    </source>
</reference>
<dbReference type="OrthoDB" id="4552463at2"/>
<sequence>MASPAPAFPYDSQQFRVVFLSVDHTTVLGHMSPHTHGQSEALALHGGFGNRFVAAVEQALTYPARVVWAGEHQDPDTGRDKNLFTEALAAPEGHTTRYAPGAPLGRYLINYTKHQYVDHGDVPGDADYIHALPALPALTAEGNGLSDTDFVPWLEIGIWARDLISIADTVPDGYRELAFYDDPDPSLTRLHTVSVNDYADLVSRGLAGTVRKHSYWLPFVAPGWVDRHPDWECRHWQFDSDHHGVLRPGPLNVSRTRADGTGAGAVRP</sequence>
<dbReference type="Proteomes" id="UP000255355">
    <property type="component" value="Unassembled WGS sequence"/>
</dbReference>
<name>A0A370GNK4_9NOCA</name>